<organism evidence="7 8">
    <name type="scientific">Tumidithrix elongata BACA0141</name>
    <dbReference type="NCBI Taxonomy" id="2716417"/>
    <lineage>
        <taxon>Bacteria</taxon>
        <taxon>Bacillati</taxon>
        <taxon>Cyanobacteriota</taxon>
        <taxon>Cyanophyceae</taxon>
        <taxon>Pseudanabaenales</taxon>
        <taxon>Pseudanabaenaceae</taxon>
        <taxon>Tumidithrix</taxon>
        <taxon>Tumidithrix elongata</taxon>
    </lineage>
</organism>
<proteinExistence type="inferred from homology"/>
<accession>A0AAW9PWX9</accession>
<dbReference type="GO" id="GO:0019646">
    <property type="term" value="P:aerobic electron transport chain"/>
    <property type="evidence" value="ECO:0007669"/>
    <property type="project" value="TreeGrafter"/>
</dbReference>
<dbReference type="InterPro" id="IPR051169">
    <property type="entry name" value="NADH-Q_oxidoreductase"/>
</dbReference>
<protein>
    <submittedName>
        <fullName evidence="7">FAD-dependent oxidoreductase</fullName>
    </submittedName>
</protein>
<dbReference type="InterPro" id="IPR017584">
    <property type="entry name" value="Pyridine_nucleo_diS_OxRdtase_N"/>
</dbReference>
<evidence type="ECO:0000256" key="5">
    <source>
        <dbReference type="ARBA" id="ARBA00023002"/>
    </source>
</evidence>
<comment type="similarity">
    <text evidence="2">Belongs to the NADH dehydrogenase family.</text>
</comment>
<feature type="domain" description="FAD/NAD(P)-binding" evidence="6">
    <location>
        <begin position="8"/>
        <end position="328"/>
    </location>
</feature>
<dbReference type="NCBIfam" id="TIGR03169">
    <property type="entry name" value="Nterm_to_SelD"/>
    <property type="match status" value="1"/>
</dbReference>
<dbReference type="AlphaFoldDB" id="A0AAW9PWX9"/>
<dbReference type="GO" id="GO:0003955">
    <property type="term" value="F:NAD(P)H dehydrogenase (quinone) activity"/>
    <property type="evidence" value="ECO:0007669"/>
    <property type="project" value="TreeGrafter"/>
</dbReference>
<dbReference type="PROSITE" id="PS00626">
    <property type="entry name" value="RCC1_2"/>
    <property type="match status" value="1"/>
</dbReference>
<evidence type="ECO:0000259" key="6">
    <source>
        <dbReference type="Pfam" id="PF07992"/>
    </source>
</evidence>
<dbReference type="InterPro" id="IPR000408">
    <property type="entry name" value="Reg_chr_condens"/>
</dbReference>
<dbReference type="EMBL" id="JAZBJZ010000167">
    <property type="protein sequence ID" value="MEE3719752.1"/>
    <property type="molecule type" value="Genomic_DNA"/>
</dbReference>
<dbReference type="InterPro" id="IPR023753">
    <property type="entry name" value="FAD/NAD-binding_dom"/>
</dbReference>
<evidence type="ECO:0000313" key="7">
    <source>
        <dbReference type="EMBL" id="MEE3719752.1"/>
    </source>
</evidence>
<keyword evidence="8" id="KW-1185">Reference proteome</keyword>
<evidence type="ECO:0000256" key="3">
    <source>
        <dbReference type="ARBA" id="ARBA00022630"/>
    </source>
</evidence>
<comment type="cofactor">
    <cofactor evidence="1">
        <name>FAD</name>
        <dbReference type="ChEBI" id="CHEBI:57692"/>
    </cofactor>
</comment>
<dbReference type="Gene3D" id="3.50.50.100">
    <property type="match status" value="1"/>
</dbReference>
<evidence type="ECO:0000256" key="4">
    <source>
        <dbReference type="ARBA" id="ARBA00022827"/>
    </source>
</evidence>
<dbReference type="PRINTS" id="PR00368">
    <property type="entry name" value="FADPNR"/>
</dbReference>
<keyword evidence="5" id="KW-0560">Oxidoreductase</keyword>
<dbReference type="InterPro" id="IPR036188">
    <property type="entry name" value="FAD/NAD-bd_sf"/>
</dbReference>
<name>A0AAW9PWX9_9CYAN</name>
<evidence type="ECO:0000313" key="8">
    <source>
        <dbReference type="Proteomes" id="UP001333818"/>
    </source>
</evidence>
<keyword evidence="3" id="KW-0285">Flavoprotein</keyword>
<evidence type="ECO:0000256" key="2">
    <source>
        <dbReference type="ARBA" id="ARBA00005272"/>
    </source>
</evidence>
<dbReference type="Pfam" id="PF07992">
    <property type="entry name" value="Pyr_redox_2"/>
    <property type="match status" value="1"/>
</dbReference>
<dbReference type="Proteomes" id="UP001333818">
    <property type="component" value="Unassembled WGS sequence"/>
</dbReference>
<keyword evidence="4" id="KW-0274">FAD</keyword>
<evidence type="ECO:0000256" key="1">
    <source>
        <dbReference type="ARBA" id="ARBA00001974"/>
    </source>
</evidence>
<dbReference type="SUPFAM" id="SSF51905">
    <property type="entry name" value="FAD/NAD(P)-binding domain"/>
    <property type="match status" value="2"/>
</dbReference>
<gene>
    <name evidence="7" type="ORF">V2H45_23705</name>
</gene>
<reference evidence="7" key="1">
    <citation type="submission" date="2024-01" db="EMBL/GenBank/DDBJ databases">
        <title>Bank of Algae and Cyanobacteria of the Azores (BACA) strain genomes.</title>
        <authorList>
            <person name="Luz R."/>
            <person name="Cordeiro R."/>
            <person name="Fonseca A."/>
            <person name="Goncalves V."/>
        </authorList>
    </citation>
    <scope>NUCLEOTIDE SEQUENCE</scope>
    <source>
        <strain evidence="7">BACA0141</strain>
    </source>
</reference>
<sequence length="398" mass="43675">MKELVLMGGGHSHAIALRLLGMWPLSGVRMTLITDVVHAPYSGMLPGHISGFYDFETCHINLIDLAKFAKANLILDRAVGLDLSNQRVLCERNPPIAFDWLSIDIGSTPAIMAVPGAAAYTIPAKPVPLFLAHWEKFLAALQSDRAIPPDRPLRIGIVGGGAGGVELSLAIAARLETIFQTKGLSAAQVEMHLFHRQPTLMSGYSARIGDRLCQLLTQRGIHLHLQESVSAVIPESEYPCDPNTWDLPKILHCQSGLTVVCDRIFWVTHATAPQWIQQTGLATDEQGFILIDNTLRSVSHPEIFATGDIATMMKNPRPKAGVFAVRQGKPLFDNLRRVSLGKLPVPFYPQKRHLALIGTGTGEAVAVWGNLCVGPSTALWHWKDWLDRQFMEQFIGLG</sequence>
<dbReference type="PANTHER" id="PTHR42913:SF9">
    <property type="entry name" value="SLR1591 PROTEIN"/>
    <property type="match status" value="1"/>
</dbReference>
<dbReference type="RefSeq" id="WP_330486189.1">
    <property type="nucleotide sequence ID" value="NZ_JAZBJZ010000167.1"/>
</dbReference>
<dbReference type="PANTHER" id="PTHR42913">
    <property type="entry name" value="APOPTOSIS-INDUCING FACTOR 1"/>
    <property type="match status" value="1"/>
</dbReference>
<comment type="caution">
    <text evidence="7">The sequence shown here is derived from an EMBL/GenBank/DDBJ whole genome shotgun (WGS) entry which is preliminary data.</text>
</comment>